<dbReference type="Pfam" id="PF01315">
    <property type="entry name" value="Ald_Xan_dh_C"/>
    <property type="match status" value="1"/>
</dbReference>
<evidence type="ECO:0000313" key="4">
    <source>
        <dbReference type="Proteomes" id="UP001217089"/>
    </source>
</evidence>
<dbReference type="InterPro" id="IPR037165">
    <property type="entry name" value="AldOxase/xan_DH_Mopterin-bd_sf"/>
</dbReference>
<dbReference type="SUPFAM" id="SSF54665">
    <property type="entry name" value="CO dehydrogenase molybdoprotein N-domain-like"/>
    <property type="match status" value="1"/>
</dbReference>
<name>A0ABQ9F3I7_TEGGR</name>
<sequence>MNRSHINIYEAVLSALRWIAVDQIRNTATIGGHVMVADPFSDLIRSYWLQVRALQLLQNVSGTREDLERPVADECFRFISSRNIERIKNGADADKYKIALALGYFFKFYNHVKSSLDKTVDSGDQSSLNKLSMEPCQGLQIFESVPDDQPNSDGVGRPIPHVSSNNLVTGEARFVDDIPKYSDEVFVDFVISSKAHAKILKVDTSKALEMEGVVGCIDSKDVPGSNKYGLMVHDDELFKVDTVTSFGDVICGVVAESREIARKAVKLVTVEYEEMEPILSIEEAIEKNSMFPPMVPPKMKGDVEAGFKTSDVVLEGEVRCDRQEHFYLEPQSSLVVPKNEQNEVEVFCSAQGANGVQIGMKKDGKIEALLINIYADGGNTVDMSAFVSNGNA</sequence>
<dbReference type="Gene3D" id="3.30.365.10">
    <property type="entry name" value="Aldehyde oxidase/xanthine dehydrogenase, molybdopterin binding domain"/>
    <property type="match status" value="1"/>
</dbReference>
<accession>A0ABQ9F3I7</accession>
<evidence type="ECO:0000259" key="2">
    <source>
        <dbReference type="SMART" id="SM01008"/>
    </source>
</evidence>
<comment type="caution">
    <text evidence="3">The sequence shown here is derived from an EMBL/GenBank/DDBJ whole genome shotgun (WGS) entry which is preliminary data.</text>
</comment>
<dbReference type="PANTHER" id="PTHR45444">
    <property type="entry name" value="XANTHINE DEHYDROGENASE"/>
    <property type="match status" value="1"/>
</dbReference>
<dbReference type="Pfam" id="PF00941">
    <property type="entry name" value="FAD_binding_5"/>
    <property type="match status" value="1"/>
</dbReference>
<dbReference type="Pfam" id="PF02738">
    <property type="entry name" value="MoCoBD_1"/>
    <property type="match status" value="1"/>
</dbReference>
<evidence type="ECO:0000313" key="3">
    <source>
        <dbReference type="EMBL" id="KAJ8311116.1"/>
    </source>
</evidence>
<dbReference type="InterPro" id="IPR016169">
    <property type="entry name" value="FAD-bd_PCMH_sub2"/>
</dbReference>
<dbReference type="SMART" id="SM01008">
    <property type="entry name" value="Ald_Xan_dh_C"/>
    <property type="match status" value="1"/>
</dbReference>
<dbReference type="PANTHER" id="PTHR45444:SF3">
    <property type="entry name" value="XANTHINE DEHYDROGENASE"/>
    <property type="match status" value="1"/>
</dbReference>
<keyword evidence="4" id="KW-1185">Reference proteome</keyword>
<evidence type="ECO:0000256" key="1">
    <source>
        <dbReference type="ARBA" id="ARBA00023002"/>
    </source>
</evidence>
<dbReference type="Gene3D" id="3.90.1170.50">
    <property type="entry name" value="Aldehyde oxidase/xanthine dehydrogenase, a/b hammerhead"/>
    <property type="match status" value="1"/>
</dbReference>
<dbReference type="InterPro" id="IPR036318">
    <property type="entry name" value="FAD-bd_PCMH-like_sf"/>
</dbReference>
<gene>
    <name evidence="3" type="ORF">KUTeg_011331</name>
</gene>
<dbReference type="InterPro" id="IPR008274">
    <property type="entry name" value="AldOxase/xan_DH_MoCoBD1"/>
</dbReference>
<dbReference type="EMBL" id="JARBDR010000569">
    <property type="protein sequence ID" value="KAJ8311116.1"/>
    <property type="molecule type" value="Genomic_DNA"/>
</dbReference>
<feature type="domain" description="Aldehyde oxidase/xanthine dehydrogenase a/b hammerhead" evidence="2">
    <location>
        <begin position="169"/>
        <end position="276"/>
    </location>
</feature>
<dbReference type="Gene3D" id="3.30.465.10">
    <property type="match status" value="1"/>
</dbReference>
<dbReference type="Proteomes" id="UP001217089">
    <property type="component" value="Unassembled WGS sequence"/>
</dbReference>
<organism evidence="3 4">
    <name type="scientific">Tegillarca granosa</name>
    <name type="common">Malaysian cockle</name>
    <name type="synonym">Anadara granosa</name>
    <dbReference type="NCBI Taxonomy" id="220873"/>
    <lineage>
        <taxon>Eukaryota</taxon>
        <taxon>Metazoa</taxon>
        <taxon>Spiralia</taxon>
        <taxon>Lophotrochozoa</taxon>
        <taxon>Mollusca</taxon>
        <taxon>Bivalvia</taxon>
        <taxon>Autobranchia</taxon>
        <taxon>Pteriomorphia</taxon>
        <taxon>Arcoida</taxon>
        <taxon>Arcoidea</taxon>
        <taxon>Arcidae</taxon>
        <taxon>Tegillarca</taxon>
    </lineage>
</organism>
<dbReference type="SUPFAM" id="SSF56176">
    <property type="entry name" value="FAD-binding/transporter-associated domain-like"/>
    <property type="match status" value="1"/>
</dbReference>
<dbReference type="InterPro" id="IPR036856">
    <property type="entry name" value="Ald_Oxase/Xan_DH_a/b_sf"/>
</dbReference>
<reference evidence="3 4" key="1">
    <citation type="submission" date="2022-12" db="EMBL/GenBank/DDBJ databases">
        <title>Chromosome-level genome of Tegillarca granosa.</title>
        <authorList>
            <person name="Kim J."/>
        </authorList>
    </citation>
    <scope>NUCLEOTIDE SEQUENCE [LARGE SCALE GENOMIC DNA]</scope>
    <source>
        <strain evidence="3">Teg-2019</strain>
        <tissue evidence="3">Adductor muscle</tissue>
    </source>
</reference>
<protein>
    <recommendedName>
        <fullName evidence="2">Aldehyde oxidase/xanthine dehydrogenase a/b hammerhead domain-containing protein</fullName>
    </recommendedName>
</protein>
<proteinExistence type="predicted"/>
<dbReference type="SUPFAM" id="SSF56003">
    <property type="entry name" value="Molybdenum cofactor-binding domain"/>
    <property type="match status" value="1"/>
</dbReference>
<dbReference type="InterPro" id="IPR016208">
    <property type="entry name" value="Ald_Oxase/xanthine_DH-like"/>
</dbReference>
<keyword evidence="1" id="KW-0560">Oxidoreductase</keyword>
<dbReference type="InterPro" id="IPR000674">
    <property type="entry name" value="Ald_Oxase/Xan_DH_a/b"/>
</dbReference>
<dbReference type="InterPro" id="IPR002346">
    <property type="entry name" value="Mopterin_DH_FAD-bd"/>
</dbReference>